<dbReference type="SUPFAM" id="SSF52402">
    <property type="entry name" value="Adenine nucleotide alpha hydrolases-like"/>
    <property type="match status" value="1"/>
</dbReference>
<dbReference type="CDD" id="cd07570">
    <property type="entry name" value="GAT_Gln-NAD-synth"/>
    <property type="match status" value="1"/>
</dbReference>
<dbReference type="InterPro" id="IPR022310">
    <property type="entry name" value="NAD/GMP_synthase"/>
</dbReference>
<dbReference type="PANTHER" id="PTHR23090:SF9">
    <property type="entry name" value="GLUTAMINE-DEPENDENT NAD(+) SYNTHETASE"/>
    <property type="match status" value="1"/>
</dbReference>
<dbReference type="GO" id="GO:0009435">
    <property type="term" value="P:NAD+ biosynthetic process"/>
    <property type="evidence" value="ECO:0007669"/>
    <property type="project" value="UniProtKB-UniRule"/>
</dbReference>
<dbReference type="InterPro" id="IPR036526">
    <property type="entry name" value="C-N_Hydrolase_sf"/>
</dbReference>
<dbReference type="PIRSF" id="PIRSF006630">
    <property type="entry name" value="NADS_GAT"/>
    <property type="match status" value="1"/>
</dbReference>
<dbReference type="InterPro" id="IPR014729">
    <property type="entry name" value="Rossmann-like_a/b/a_fold"/>
</dbReference>
<evidence type="ECO:0000256" key="8">
    <source>
        <dbReference type="PIRNR" id="PIRNR006630"/>
    </source>
</evidence>
<dbReference type="InterPro" id="IPR014445">
    <property type="entry name" value="Gln-dep_NAD_synthase"/>
</dbReference>
<dbReference type="GO" id="GO:0005737">
    <property type="term" value="C:cytoplasm"/>
    <property type="evidence" value="ECO:0007669"/>
    <property type="project" value="InterPro"/>
</dbReference>
<dbReference type="AlphaFoldDB" id="A0A6U0VYK2"/>
<dbReference type="EMBL" id="HBEA01015481">
    <property type="protein sequence ID" value="CAD8262301.1"/>
    <property type="molecule type" value="Transcribed_RNA"/>
</dbReference>
<proteinExistence type="inferred from homology"/>
<dbReference type="GO" id="GO:0005524">
    <property type="term" value="F:ATP binding"/>
    <property type="evidence" value="ECO:0007669"/>
    <property type="project" value="UniProtKB-UniRule"/>
</dbReference>
<dbReference type="UniPathway" id="UPA00253">
    <property type="reaction ID" value="UER00334"/>
</dbReference>
<evidence type="ECO:0000259" key="10">
    <source>
        <dbReference type="PROSITE" id="PS50263"/>
    </source>
</evidence>
<evidence type="ECO:0000256" key="2">
    <source>
        <dbReference type="ARBA" id="ARBA00007145"/>
    </source>
</evidence>
<name>A0A6U0VYK2_9STRA</name>
<evidence type="ECO:0000256" key="4">
    <source>
        <dbReference type="ARBA" id="ARBA00022741"/>
    </source>
</evidence>
<evidence type="ECO:0000256" key="1">
    <source>
        <dbReference type="ARBA" id="ARBA00005188"/>
    </source>
</evidence>
<dbReference type="PANTHER" id="PTHR23090">
    <property type="entry name" value="NH 3 /GLUTAMINE-DEPENDENT NAD + SYNTHETASE"/>
    <property type="match status" value="1"/>
</dbReference>
<dbReference type="Pfam" id="PF00795">
    <property type="entry name" value="CN_hydrolase"/>
    <property type="match status" value="1"/>
</dbReference>
<comment type="catalytic activity">
    <reaction evidence="7 8">
        <text>deamido-NAD(+) + L-glutamine + ATP + H2O = L-glutamate + AMP + diphosphate + NAD(+) + H(+)</text>
        <dbReference type="Rhea" id="RHEA:24384"/>
        <dbReference type="ChEBI" id="CHEBI:15377"/>
        <dbReference type="ChEBI" id="CHEBI:15378"/>
        <dbReference type="ChEBI" id="CHEBI:29985"/>
        <dbReference type="ChEBI" id="CHEBI:30616"/>
        <dbReference type="ChEBI" id="CHEBI:33019"/>
        <dbReference type="ChEBI" id="CHEBI:57540"/>
        <dbReference type="ChEBI" id="CHEBI:58359"/>
        <dbReference type="ChEBI" id="CHEBI:58437"/>
        <dbReference type="ChEBI" id="CHEBI:456215"/>
        <dbReference type="EC" id="6.3.5.1"/>
    </reaction>
</comment>
<dbReference type="SUPFAM" id="SSF56317">
    <property type="entry name" value="Carbon-nitrogen hydrolase"/>
    <property type="match status" value="1"/>
</dbReference>
<dbReference type="Pfam" id="PF02540">
    <property type="entry name" value="NAD_synthase"/>
    <property type="match status" value="1"/>
</dbReference>
<evidence type="ECO:0000313" key="12">
    <source>
        <dbReference type="EMBL" id="CAD8262302.1"/>
    </source>
</evidence>
<dbReference type="GO" id="GO:0003952">
    <property type="term" value="F:NAD+ synthase (glutamine-hydrolyzing) activity"/>
    <property type="evidence" value="ECO:0007669"/>
    <property type="project" value="UniProtKB-UniRule"/>
</dbReference>
<evidence type="ECO:0000256" key="7">
    <source>
        <dbReference type="ARBA" id="ARBA00052340"/>
    </source>
</evidence>
<evidence type="ECO:0000256" key="5">
    <source>
        <dbReference type="ARBA" id="ARBA00022840"/>
    </source>
</evidence>
<dbReference type="CDD" id="cd00553">
    <property type="entry name" value="NAD_synthase"/>
    <property type="match status" value="1"/>
</dbReference>
<evidence type="ECO:0000313" key="11">
    <source>
        <dbReference type="EMBL" id="CAD8262301.1"/>
    </source>
</evidence>
<dbReference type="FunFam" id="3.60.110.10:FF:000003">
    <property type="entry name" value="Glutamine-dependent NAD(+) synthetase"/>
    <property type="match status" value="1"/>
</dbReference>
<dbReference type="PROSITE" id="PS50263">
    <property type="entry name" value="CN_HYDROLASE"/>
    <property type="match status" value="1"/>
</dbReference>
<gene>
    <name evidence="11" type="ORF">PPYR1160_LOCUS11803</name>
    <name evidence="12" type="ORF">PPYR1160_LOCUS11804</name>
</gene>
<dbReference type="NCBIfam" id="TIGR00552">
    <property type="entry name" value="nadE"/>
    <property type="match status" value="1"/>
</dbReference>
<comment type="pathway">
    <text evidence="1 8">Cofactor biosynthesis; NAD(+) biosynthesis; NAD(+) from deamido-NAD(+) (L-Gln route): step 1/1.</text>
</comment>
<accession>A0A6U0VYK2</accession>
<feature type="domain" description="CN hydrolase" evidence="10">
    <location>
        <begin position="2"/>
        <end position="278"/>
    </location>
</feature>
<keyword evidence="5 8" id="KW-0067">ATP-binding</keyword>
<dbReference type="GO" id="GO:0004359">
    <property type="term" value="F:glutaminase activity"/>
    <property type="evidence" value="ECO:0007669"/>
    <property type="project" value="InterPro"/>
</dbReference>
<dbReference type="Gene3D" id="3.40.50.620">
    <property type="entry name" value="HUPs"/>
    <property type="match status" value="1"/>
</dbReference>
<dbReference type="FunFam" id="3.40.50.620:FF:000036">
    <property type="entry name" value="Glutamine-dependent NAD(+) synthetase"/>
    <property type="match status" value="1"/>
</dbReference>
<evidence type="ECO:0000256" key="9">
    <source>
        <dbReference type="SAM" id="MobiDB-lite"/>
    </source>
</evidence>
<evidence type="ECO:0000256" key="3">
    <source>
        <dbReference type="ARBA" id="ARBA00022598"/>
    </source>
</evidence>
<sequence length="756" mass="83873">MIRVAAVNLNQWALDFEGNFQRSLQSCRLARAAGARYRLGPELELCGYGCEDHFLEADTAQHSLESLARLLREGAAEEMLVDVGLPIRHGAALYNCRVFVLDKEILLIRPKMALADNGNYREGRYFAAWPSDRPLEEFVLPEALRSVCRFSDGRAQRVCPFGFGAVKLRNFCVGAEICEELWTPAAPHIDMGLAGVDVMGNGSGSHHQLRKLNERIDLMLMATKRCGGVYLYSNSRGCDGGRLYFDGCALIICNGKLLAQASQFSMRDVEVVTASVNLEEVRSYRTSLPCISRQAANSDKQRAALRIIECDRTLAPPSSAPEPLATDPPIEVYMHSPEEECAMGPACWLWDYLRRSGAAGYFLPLSGGADSASTATIVGVMCRLAARYTLHGVEEVKRDVERITKLDPAEMSKPPTVENEVALSKKIANAVFHTCYMGSDNSSAATNHRSKALAEDIGAYHLTIRIDDVASAVVASFTEVTGNTPVFMNGNGSSSATDKAQDLALQNVQARSRMVLAYFYAQLLPWQRKRSGFLLVLGSGNVDEALRGYLTKYDCSSADLNPIGAISKVDLKRMLYWAANHYGYKTLLEIVSAPPTAELRPMEKSENGEHSQTDEADMGMTYDELGVFGVLRKIHRCGPVSMMKALVRQWHHLSPASIAEKVKRFFVYYGINRHKSCTLTPAYHAEQYSPDDNRFDLRQFLYNVKWDWQFAKVDEIAAGTKQECPPDGGCKRGKGADELTREFEDELEPPSKKQRT</sequence>
<keyword evidence="6 8" id="KW-0520">NAD</keyword>
<dbReference type="EMBL" id="HBEA01015482">
    <property type="protein sequence ID" value="CAD8262302.1"/>
    <property type="molecule type" value="Transcribed_RNA"/>
</dbReference>
<feature type="region of interest" description="Disordered" evidence="9">
    <location>
        <begin position="721"/>
        <end position="756"/>
    </location>
</feature>
<reference evidence="12" key="1">
    <citation type="submission" date="2021-01" db="EMBL/GenBank/DDBJ databases">
        <authorList>
            <person name="Corre E."/>
            <person name="Pelletier E."/>
            <person name="Niang G."/>
            <person name="Scheremetjew M."/>
            <person name="Finn R."/>
            <person name="Kale V."/>
            <person name="Holt S."/>
            <person name="Cochrane G."/>
            <person name="Meng A."/>
            <person name="Brown T."/>
            <person name="Cohen L."/>
        </authorList>
    </citation>
    <scope>NUCLEOTIDE SEQUENCE</scope>
    <source>
        <strain evidence="12">CCMP2078</strain>
    </source>
</reference>
<dbReference type="HAMAP" id="MF_02090">
    <property type="entry name" value="NadE_glutamine_dep"/>
    <property type="match status" value="1"/>
</dbReference>
<evidence type="ECO:0000256" key="6">
    <source>
        <dbReference type="ARBA" id="ARBA00023027"/>
    </source>
</evidence>
<organism evidence="12">
    <name type="scientific">Pinguiococcus pyrenoidosus</name>
    <dbReference type="NCBI Taxonomy" id="172671"/>
    <lineage>
        <taxon>Eukaryota</taxon>
        <taxon>Sar</taxon>
        <taxon>Stramenopiles</taxon>
        <taxon>Ochrophyta</taxon>
        <taxon>Pinguiophyceae</taxon>
        <taxon>Pinguiochrysidales</taxon>
        <taxon>Pinguiochrysidaceae</taxon>
        <taxon>Pinguiococcus</taxon>
    </lineage>
</organism>
<keyword evidence="4 8" id="KW-0547">Nucleotide-binding</keyword>
<protein>
    <recommendedName>
        <fullName evidence="8">Glutamine-dependent NAD(+) synthetase</fullName>
        <ecNumber evidence="8">6.3.5.1</ecNumber>
    </recommendedName>
    <alternativeName>
        <fullName evidence="8">NAD(+) synthase [glutamine-hydrolyzing]</fullName>
    </alternativeName>
</protein>
<dbReference type="InterPro" id="IPR003694">
    <property type="entry name" value="NAD_synthase"/>
</dbReference>
<comment type="similarity">
    <text evidence="2 8">In the C-terminal section; belongs to the NAD synthetase family.</text>
</comment>
<dbReference type="Gene3D" id="3.60.110.10">
    <property type="entry name" value="Carbon-nitrogen hydrolase"/>
    <property type="match status" value="1"/>
</dbReference>
<keyword evidence="3 8" id="KW-0436">Ligase</keyword>
<dbReference type="InterPro" id="IPR003010">
    <property type="entry name" value="C-N_Hydrolase"/>
</dbReference>
<dbReference type="EC" id="6.3.5.1" evidence="8"/>